<name>A0A1V9WZ71_9ACAR</name>
<gene>
    <name evidence="2" type="ORF">BIW11_14117</name>
</gene>
<feature type="transmembrane region" description="Helical" evidence="1">
    <location>
        <begin position="57"/>
        <end position="81"/>
    </location>
</feature>
<proteinExistence type="predicted"/>
<dbReference type="OrthoDB" id="6483708at2759"/>
<dbReference type="Proteomes" id="UP000192247">
    <property type="component" value="Unassembled WGS sequence"/>
</dbReference>
<comment type="caution">
    <text evidence="2">The sequence shown here is derived from an EMBL/GenBank/DDBJ whole genome shotgun (WGS) entry which is preliminary data.</text>
</comment>
<evidence type="ECO:0000256" key="1">
    <source>
        <dbReference type="SAM" id="Phobius"/>
    </source>
</evidence>
<organism evidence="2 3">
    <name type="scientific">Tropilaelaps mercedesae</name>
    <dbReference type="NCBI Taxonomy" id="418985"/>
    <lineage>
        <taxon>Eukaryota</taxon>
        <taxon>Metazoa</taxon>
        <taxon>Ecdysozoa</taxon>
        <taxon>Arthropoda</taxon>
        <taxon>Chelicerata</taxon>
        <taxon>Arachnida</taxon>
        <taxon>Acari</taxon>
        <taxon>Parasitiformes</taxon>
        <taxon>Mesostigmata</taxon>
        <taxon>Gamasina</taxon>
        <taxon>Dermanyssoidea</taxon>
        <taxon>Laelapidae</taxon>
        <taxon>Tropilaelaps</taxon>
    </lineage>
</organism>
<sequence length="85" mass="9959">MREYERMPRRVTRVEVELLCAMALVFVVVGCRAEDPNFMEQVMPQVCKASNNFTERIWHLACIEHLMGYYVSISAYAALFYKANF</sequence>
<dbReference type="InParanoid" id="A0A1V9WZ71"/>
<protein>
    <submittedName>
        <fullName evidence="2">Uncharacterized protein</fullName>
    </submittedName>
</protein>
<reference evidence="2 3" key="1">
    <citation type="journal article" date="2017" name="Gigascience">
        <title>Draft genome of the honey bee ectoparasitic mite, Tropilaelaps mercedesae, is shaped by the parasitic life history.</title>
        <authorList>
            <person name="Dong X."/>
            <person name="Armstrong S.D."/>
            <person name="Xia D."/>
            <person name="Makepeace B.L."/>
            <person name="Darby A.C."/>
            <person name="Kadowaki T."/>
        </authorList>
    </citation>
    <scope>NUCLEOTIDE SEQUENCE [LARGE SCALE GENOMIC DNA]</scope>
    <source>
        <strain evidence="2">Wuxi-XJTLU</strain>
    </source>
</reference>
<evidence type="ECO:0000313" key="3">
    <source>
        <dbReference type="Proteomes" id="UP000192247"/>
    </source>
</evidence>
<dbReference type="PROSITE" id="PS51257">
    <property type="entry name" value="PROKAR_LIPOPROTEIN"/>
    <property type="match status" value="1"/>
</dbReference>
<keyword evidence="1" id="KW-0812">Transmembrane</keyword>
<dbReference type="AlphaFoldDB" id="A0A1V9WZ71"/>
<evidence type="ECO:0000313" key="2">
    <source>
        <dbReference type="EMBL" id="OQR66498.1"/>
    </source>
</evidence>
<keyword evidence="3" id="KW-1185">Reference proteome</keyword>
<dbReference type="EMBL" id="MNPL01032251">
    <property type="protein sequence ID" value="OQR66498.1"/>
    <property type="molecule type" value="Genomic_DNA"/>
</dbReference>
<keyword evidence="1" id="KW-0472">Membrane</keyword>
<accession>A0A1V9WZ71</accession>
<keyword evidence="1" id="KW-1133">Transmembrane helix</keyword>